<proteinExistence type="predicted"/>
<evidence type="ECO:0000256" key="1">
    <source>
        <dbReference type="SAM" id="MobiDB-lite"/>
    </source>
</evidence>
<dbReference type="Proteomes" id="UP001176941">
    <property type="component" value="Chromosome 20"/>
</dbReference>
<keyword evidence="3" id="KW-1185">Reference proteome</keyword>
<organism evidence="2 3">
    <name type="scientific">Rangifer tarandus platyrhynchus</name>
    <name type="common">Svalbard reindeer</name>
    <dbReference type="NCBI Taxonomy" id="3082113"/>
    <lineage>
        <taxon>Eukaryota</taxon>
        <taxon>Metazoa</taxon>
        <taxon>Chordata</taxon>
        <taxon>Craniata</taxon>
        <taxon>Vertebrata</taxon>
        <taxon>Euteleostomi</taxon>
        <taxon>Mammalia</taxon>
        <taxon>Eutheria</taxon>
        <taxon>Laurasiatheria</taxon>
        <taxon>Artiodactyla</taxon>
        <taxon>Ruminantia</taxon>
        <taxon>Pecora</taxon>
        <taxon>Cervidae</taxon>
        <taxon>Odocoileinae</taxon>
        <taxon>Rangifer</taxon>
    </lineage>
</organism>
<sequence length="98" mass="10438">MRGQSFSCRSPIASSLDQYGAHNGPESAGGRRQAHGSAPSPASRPEQRGRLLSGRLRPAAQPLLARNCGFPPQPSGDHGFYKFLCEDSGLRNQHPPSG</sequence>
<reference evidence="2" key="1">
    <citation type="submission" date="2023-04" db="EMBL/GenBank/DDBJ databases">
        <authorList>
            <consortium name="ELIXIR-Norway"/>
        </authorList>
    </citation>
    <scope>NUCLEOTIDE SEQUENCE [LARGE SCALE GENOMIC DNA]</scope>
</reference>
<feature type="compositionally biased region" description="Polar residues" evidence="1">
    <location>
        <begin position="1"/>
        <end position="17"/>
    </location>
</feature>
<evidence type="ECO:0000313" key="3">
    <source>
        <dbReference type="Proteomes" id="UP001176941"/>
    </source>
</evidence>
<feature type="region of interest" description="Disordered" evidence="1">
    <location>
        <begin position="1"/>
        <end position="52"/>
    </location>
</feature>
<dbReference type="EMBL" id="OX459956">
    <property type="protein sequence ID" value="CAI9162114.1"/>
    <property type="molecule type" value="Genomic_DNA"/>
</dbReference>
<accession>A0ABN8YKW9</accession>
<protein>
    <submittedName>
        <fullName evidence="2">Uncharacterized protein</fullName>
    </submittedName>
</protein>
<gene>
    <name evidence="2" type="ORF">MRATA1EN1_LOCUS11076</name>
</gene>
<name>A0ABN8YKW9_RANTA</name>
<evidence type="ECO:0000313" key="2">
    <source>
        <dbReference type="EMBL" id="CAI9162114.1"/>
    </source>
</evidence>